<evidence type="ECO:0000256" key="4">
    <source>
        <dbReference type="ARBA" id="ARBA00022692"/>
    </source>
</evidence>
<keyword evidence="15" id="KW-1185">Reference proteome</keyword>
<dbReference type="Pfam" id="PF00672">
    <property type="entry name" value="HAMP"/>
    <property type="match status" value="1"/>
</dbReference>
<dbReference type="InterPro" id="IPR029151">
    <property type="entry name" value="Sensor-like_sf"/>
</dbReference>
<evidence type="ECO:0000256" key="2">
    <source>
        <dbReference type="ARBA" id="ARBA00022475"/>
    </source>
</evidence>
<dbReference type="SMART" id="SM00304">
    <property type="entry name" value="HAMP"/>
    <property type="match status" value="1"/>
</dbReference>
<evidence type="ECO:0000256" key="10">
    <source>
        <dbReference type="SAM" id="MobiDB-lite"/>
    </source>
</evidence>
<dbReference type="GO" id="GO:0004888">
    <property type="term" value="F:transmembrane signaling receptor activity"/>
    <property type="evidence" value="ECO:0007669"/>
    <property type="project" value="InterPro"/>
</dbReference>
<evidence type="ECO:0000313" key="14">
    <source>
        <dbReference type="EMBL" id="NMP31953.1"/>
    </source>
</evidence>
<protein>
    <submittedName>
        <fullName evidence="14">Methyl-accepting chemotaxis protein</fullName>
    </submittedName>
</protein>
<feature type="transmembrane region" description="Helical" evidence="11">
    <location>
        <begin position="312"/>
        <end position="335"/>
    </location>
</feature>
<sequence>MTNRPSVVRKVLLSVSSIISVIAIIVAITVTSERAANVESSVLKDIRISTQQASNGIHEFFRERSRVVTALQGNTFVNDWFEGYTERGSEIDSDPAYQQMVQLFKNESKHDPLIKSVFYAPKATHEYFDINGRYNDENYFTSKRPWWFEALKRDRLFITKPEIDANDGSIVTSIKTTVYNESKQLLGVMGIDILASEIRSRLIDTMKFQGLGYGFLFTSDGQIISFPDKQNRIDMSTLPKLNVVDNEIAGADGFSELMKIAENQKETLTHVTWQDEDYLVFVTNIEDDSMELDWRVGFMVPQHVIDDPVNSAIWGSATIVILIILITAGVTVFAIQKLLTNPLSKIVVAMDDIATGDGDLTQRIHMDRNDELGQLSDSFNQFVENIQSIIKQANTTTEKVLCESNDVSALVSDFASNVTEQKGYIEQIATAATEMTQTIHGISDNAQTALEYATQATNESAEGQQLADNATRLMSDLTSDVSTASDVVEELHKNSQSITSMLEVIKGIAEQTNLLALNAAIEAARAGEQGRGFAVVADEVRTLASRTQDSTEEIEDIIAKLHTSASKAVEAMNVGRDRTQQGTDIINRVNEKLTQINQAISLIEEQSNETASTTREQASASDEITRQTVAVNELADTTVAQTGEMAAKSDEQRTITEDLNKTISQFSV</sequence>
<evidence type="ECO:0000256" key="9">
    <source>
        <dbReference type="PROSITE-ProRule" id="PRU00284"/>
    </source>
</evidence>
<keyword evidence="5 11" id="KW-1133">Transmembrane helix</keyword>
<dbReference type="SUPFAM" id="SSF58104">
    <property type="entry name" value="Methyl-accepting chemotaxis protein (MCP) signaling domain"/>
    <property type="match status" value="1"/>
</dbReference>
<feature type="transmembrane region" description="Helical" evidence="11">
    <location>
        <begin position="12"/>
        <end position="30"/>
    </location>
</feature>
<dbReference type="Proteomes" id="UP000568664">
    <property type="component" value="Unassembled WGS sequence"/>
</dbReference>
<accession>A0A7Y0Q700</accession>
<comment type="caution">
    <text evidence="14">The sequence shown here is derived from an EMBL/GenBank/DDBJ whole genome shotgun (WGS) entry which is preliminary data.</text>
</comment>
<dbReference type="GO" id="GO:0007165">
    <property type="term" value="P:signal transduction"/>
    <property type="evidence" value="ECO:0007669"/>
    <property type="project" value="UniProtKB-KW"/>
</dbReference>
<dbReference type="PANTHER" id="PTHR32089">
    <property type="entry name" value="METHYL-ACCEPTING CHEMOTAXIS PROTEIN MCPB"/>
    <property type="match status" value="1"/>
</dbReference>
<dbReference type="CDD" id="cd12912">
    <property type="entry name" value="PDC2_MCP_like"/>
    <property type="match status" value="1"/>
</dbReference>
<dbReference type="PRINTS" id="PR00260">
    <property type="entry name" value="CHEMTRNSDUCR"/>
</dbReference>
<keyword evidence="7 9" id="KW-0807">Transducer</keyword>
<evidence type="ECO:0000259" key="13">
    <source>
        <dbReference type="PROSITE" id="PS50885"/>
    </source>
</evidence>
<dbReference type="InterPro" id="IPR033479">
    <property type="entry name" value="dCache_1"/>
</dbReference>
<feature type="domain" description="HAMP" evidence="13">
    <location>
        <begin position="337"/>
        <end position="391"/>
    </location>
</feature>
<keyword evidence="3" id="KW-0145">Chemotaxis</keyword>
<dbReference type="AlphaFoldDB" id="A0A7Y0Q700"/>
<dbReference type="InterPro" id="IPR003660">
    <property type="entry name" value="HAMP_dom"/>
</dbReference>
<dbReference type="InterPro" id="IPR004089">
    <property type="entry name" value="MCPsignal_dom"/>
</dbReference>
<feature type="domain" description="Methyl-accepting transducer" evidence="12">
    <location>
        <begin position="396"/>
        <end position="632"/>
    </location>
</feature>
<evidence type="ECO:0000256" key="6">
    <source>
        <dbReference type="ARBA" id="ARBA00023136"/>
    </source>
</evidence>
<feature type="region of interest" description="Disordered" evidence="10">
    <location>
        <begin position="606"/>
        <end position="625"/>
    </location>
</feature>
<dbReference type="Gene3D" id="1.10.287.950">
    <property type="entry name" value="Methyl-accepting chemotaxis protein"/>
    <property type="match status" value="1"/>
</dbReference>
<dbReference type="PROSITE" id="PS50885">
    <property type="entry name" value="HAMP"/>
    <property type="match status" value="1"/>
</dbReference>
<evidence type="ECO:0000313" key="15">
    <source>
        <dbReference type="Proteomes" id="UP000568664"/>
    </source>
</evidence>
<dbReference type="Gene3D" id="3.30.450.20">
    <property type="entry name" value="PAS domain"/>
    <property type="match status" value="2"/>
</dbReference>
<dbReference type="RefSeq" id="WP_169075280.1">
    <property type="nucleotide sequence ID" value="NZ_JABBXH010000003.1"/>
</dbReference>
<dbReference type="Pfam" id="PF00015">
    <property type="entry name" value="MCPsignal"/>
    <property type="match status" value="1"/>
</dbReference>
<keyword evidence="4 11" id="KW-0812">Transmembrane</keyword>
<dbReference type="GO" id="GO:0006935">
    <property type="term" value="P:chemotaxis"/>
    <property type="evidence" value="ECO:0007669"/>
    <property type="project" value="UniProtKB-KW"/>
</dbReference>
<proteinExistence type="inferred from homology"/>
<evidence type="ECO:0000256" key="1">
    <source>
        <dbReference type="ARBA" id="ARBA00004651"/>
    </source>
</evidence>
<dbReference type="PANTHER" id="PTHR32089:SF120">
    <property type="entry name" value="METHYL-ACCEPTING CHEMOTAXIS PROTEIN TLPQ"/>
    <property type="match status" value="1"/>
</dbReference>
<evidence type="ECO:0000256" key="8">
    <source>
        <dbReference type="ARBA" id="ARBA00029447"/>
    </source>
</evidence>
<dbReference type="EMBL" id="JABBXH010000003">
    <property type="protein sequence ID" value="NMP31953.1"/>
    <property type="molecule type" value="Genomic_DNA"/>
</dbReference>
<organism evidence="14 15">
    <name type="scientific">Thalassotalea algicola</name>
    <dbReference type="NCBI Taxonomy" id="2716224"/>
    <lineage>
        <taxon>Bacteria</taxon>
        <taxon>Pseudomonadati</taxon>
        <taxon>Pseudomonadota</taxon>
        <taxon>Gammaproteobacteria</taxon>
        <taxon>Alteromonadales</taxon>
        <taxon>Colwelliaceae</taxon>
        <taxon>Thalassotalea</taxon>
    </lineage>
</organism>
<dbReference type="SMART" id="SM00283">
    <property type="entry name" value="MA"/>
    <property type="match status" value="1"/>
</dbReference>
<evidence type="ECO:0000256" key="7">
    <source>
        <dbReference type="ARBA" id="ARBA00023224"/>
    </source>
</evidence>
<dbReference type="InterPro" id="IPR004090">
    <property type="entry name" value="Chemotax_Me-accpt_rcpt"/>
</dbReference>
<gene>
    <name evidence="14" type="ORF">HII17_10275</name>
</gene>
<dbReference type="CDD" id="cd18773">
    <property type="entry name" value="PDC1_HK_sensor"/>
    <property type="match status" value="1"/>
</dbReference>
<dbReference type="Pfam" id="PF02743">
    <property type="entry name" value="dCache_1"/>
    <property type="match status" value="1"/>
</dbReference>
<name>A0A7Y0Q700_9GAMM</name>
<keyword evidence="2" id="KW-1003">Cell membrane</keyword>
<evidence type="ECO:0000256" key="5">
    <source>
        <dbReference type="ARBA" id="ARBA00022989"/>
    </source>
</evidence>
<dbReference type="PROSITE" id="PS50111">
    <property type="entry name" value="CHEMOTAXIS_TRANSDUC_2"/>
    <property type="match status" value="1"/>
</dbReference>
<comment type="subcellular location">
    <subcellularLocation>
        <location evidence="1">Cell membrane</location>
        <topology evidence="1">Multi-pass membrane protein</topology>
    </subcellularLocation>
</comment>
<dbReference type="FunFam" id="1.10.287.950:FF:000001">
    <property type="entry name" value="Methyl-accepting chemotaxis sensory transducer"/>
    <property type="match status" value="1"/>
</dbReference>
<dbReference type="CDD" id="cd11386">
    <property type="entry name" value="MCP_signal"/>
    <property type="match status" value="1"/>
</dbReference>
<evidence type="ECO:0000259" key="12">
    <source>
        <dbReference type="PROSITE" id="PS50111"/>
    </source>
</evidence>
<reference evidence="14 15" key="1">
    <citation type="submission" date="2020-04" db="EMBL/GenBank/DDBJ databases">
        <title>Thalassotalea sp. M1531, isolated from the surface of marine red alga.</title>
        <authorList>
            <person name="Pang L."/>
            <person name="Lu D.-C."/>
        </authorList>
    </citation>
    <scope>NUCLEOTIDE SEQUENCE [LARGE SCALE GENOMIC DNA]</scope>
    <source>
        <strain evidence="14 15">M1531</strain>
    </source>
</reference>
<evidence type="ECO:0000256" key="3">
    <source>
        <dbReference type="ARBA" id="ARBA00022500"/>
    </source>
</evidence>
<dbReference type="CDD" id="cd06225">
    <property type="entry name" value="HAMP"/>
    <property type="match status" value="1"/>
</dbReference>
<dbReference type="GO" id="GO:0005886">
    <property type="term" value="C:plasma membrane"/>
    <property type="evidence" value="ECO:0007669"/>
    <property type="project" value="UniProtKB-SubCell"/>
</dbReference>
<evidence type="ECO:0000256" key="11">
    <source>
        <dbReference type="SAM" id="Phobius"/>
    </source>
</evidence>
<keyword evidence="6 11" id="KW-0472">Membrane</keyword>
<comment type="similarity">
    <text evidence="8">Belongs to the methyl-accepting chemotaxis (MCP) protein family.</text>
</comment>
<dbReference type="SUPFAM" id="SSF103190">
    <property type="entry name" value="Sensory domain-like"/>
    <property type="match status" value="1"/>
</dbReference>